<dbReference type="GO" id="GO:0004674">
    <property type="term" value="F:protein serine/threonine kinase activity"/>
    <property type="evidence" value="ECO:0007669"/>
    <property type="project" value="UniProtKB-KW"/>
</dbReference>
<keyword evidence="8 16" id="KW-0067">ATP-binding</keyword>
<reference evidence="19" key="1">
    <citation type="submission" date="2017-01" db="EMBL/GenBank/DDBJ databases">
        <title>Comparative genomics of anhydrobiosis in the tardigrade Hypsibius dujardini.</title>
        <authorList>
            <person name="Yoshida Y."/>
            <person name="Koutsovoulos G."/>
            <person name="Laetsch D."/>
            <person name="Stevens L."/>
            <person name="Kumar S."/>
            <person name="Horikawa D."/>
            <person name="Ishino K."/>
            <person name="Komine S."/>
            <person name="Tomita M."/>
            <person name="Blaxter M."/>
            <person name="Arakawa K."/>
        </authorList>
    </citation>
    <scope>NUCLEOTIDE SEQUENCE [LARGE SCALE GENOMIC DNA]</scope>
    <source>
        <strain evidence="19">Z151</strain>
    </source>
</reference>
<dbReference type="AlphaFoldDB" id="A0A1W0X8Q2"/>
<dbReference type="GO" id="GO:0045743">
    <property type="term" value="P:positive regulation of fibroblast growth factor receptor signaling pathway"/>
    <property type="evidence" value="ECO:0007669"/>
    <property type="project" value="TreeGrafter"/>
</dbReference>
<dbReference type="InterPro" id="IPR008271">
    <property type="entry name" value="Ser/Thr_kinase_AS"/>
</dbReference>
<dbReference type="PROSITE" id="PS00108">
    <property type="entry name" value="PROTEIN_KINASE_ST"/>
    <property type="match status" value="1"/>
</dbReference>
<evidence type="ECO:0000313" key="18">
    <source>
        <dbReference type="EMBL" id="OQV23926.1"/>
    </source>
</evidence>
<evidence type="ECO:0000256" key="9">
    <source>
        <dbReference type="ARBA" id="ARBA00023137"/>
    </source>
</evidence>
<dbReference type="EC" id="2.7.12.1" evidence="2"/>
<evidence type="ECO:0000256" key="3">
    <source>
        <dbReference type="ARBA" id="ARBA00022490"/>
    </source>
</evidence>
<dbReference type="GO" id="GO:0044344">
    <property type="term" value="P:cellular response to fibroblast growth factor stimulus"/>
    <property type="evidence" value="ECO:0007669"/>
    <property type="project" value="TreeGrafter"/>
</dbReference>
<evidence type="ECO:0000256" key="6">
    <source>
        <dbReference type="ARBA" id="ARBA00022741"/>
    </source>
</evidence>
<dbReference type="GO" id="GO:0004713">
    <property type="term" value="F:protein tyrosine kinase activity"/>
    <property type="evidence" value="ECO:0007669"/>
    <property type="project" value="UniProtKB-KW"/>
</dbReference>
<keyword evidence="5" id="KW-0808">Transferase</keyword>
<evidence type="ECO:0000256" key="12">
    <source>
        <dbReference type="ARBA" id="ARBA00042638"/>
    </source>
</evidence>
<evidence type="ECO:0000259" key="17">
    <source>
        <dbReference type="PROSITE" id="PS50011"/>
    </source>
</evidence>
<keyword evidence="19" id="KW-1185">Reference proteome</keyword>
<dbReference type="Gene3D" id="3.30.200.20">
    <property type="entry name" value="Phosphorylase Kinase, domain 1"/>
    <property type="match status" value="1"/>
</dbReference>
<dbReference type="PANTHER" id="PTHR46392">
    <property type="entry name" value="DUAL SERINE/THREONINE AND TYROSINE PROTEIN KINASE"/>
    <property type="match status" value="1"/>
</dbReference>
<dbReference type="Proteomes" id="UP000192578">
    <property type="component" value="Unassembled WGS sequence"/>
</dbReference>
<comment type="caution">
    <text evidence="18">The sequence shown here is derived from an EMBL/GenBank/DDBJ whole genome shotgun (WGS) entry which is preliminary data.</text>
</comment>
<gene>
    <name evidence="18" type="ORF">BV898_02274</name>
</gene>
<dbReference type="GO" id="GO:0005524">
    <property type="term" value="F:ATP binding"/>
    <property type="evidence" value="ECO:0007669"/>
    <property type="project" value="UniProtKB-UniRule"/>
</dbReference>
<comment type="catalytic activity">
    <reaction evidence="15">
        <text>L-tyrosyl-[protein] + ATP = O-phospho-L-tyrosyl-[protein] + ADP + H(+)</text>
        <dbReference type="Rhea" id="RHEA:10596"/>
        <dbReference type="Rhea" id="RHEA-COMP:10136"/>
        <dbReference type="Rhea" id="RHEA-COMP:20101"/>
        <dbReference type="ChEBI" id="CHEBI:15378"/>
        <dbReference type="ChEBI" id="CHEBI:30616"/>
        <dbReference type="ChEBI" id="CHEBI:46858"/>
        <dbReference type="ChEBI" id="CHEBI:61978"/>
        <dbReference type="ChEBI" id="CHEBI:456216"/>
        <dbReference type="EC" id="2.7.12.1"/>
    </reaction>
</comment>
<accession>A0A1W0X8Q2</accession>
<evidence type="ECO:0000256" key="10">
    <source>
        <dbReference type="ARBA" id="ARBA00040421"/>
    </source>
</evidence>
<evidence type="ECO:0000256" key="1">
    <source>
        <dbReference type="ARBA" id="ARBA00004496"/>
    </source>
</evidence>
<evidence type="ECO:0000256" key="14">
    <source>
        <dbReference type="ARBA" id="ARBA00049308"/>
    </source>
</evidence>
<feature type="domain" description="Protein kinase" evidence="17">
    <location>
        <begin position="621"/>
        <end position="886"/>
    </location>
</feature>
<evidence type="ECO:0000256" key="15">
    <source>
        <dbReference type="ARBA" id="ARBA00051680"/>
    </source>
</evidence>
<sequence>MSASLAQEIRKYLKICKLLRQNFRDTKSALRELMQSEQFDAEFLANVAILRAEEQLVQQVTERAPSVIVLGQDYAAKLAVVNALLGQPFLPPNLTDSPDGWRMLRIIYGLQKTFSLSLAGNFEVVDAKLARVGGVAGTGNNKDKETVPFDDFILKNAHVSDSAAGSAVLEISLSHDFLMSGWRIIVSPSQHHGGIEPVFRKCTEGALPVYIYVLSGQTLSDLDLEYLAEHKRLSPHSSILYLCSDGEPPILCPSLSPDVVPRQDAAGGVFQQLMNLGYLDLPIEDLERRKDRNVSLRESELVYGDTPVHSIVTFAKKVLSAKLLEVGSCLYSIHERTLKMFTNISFDIARDALITPRRLMYVRTKEIELYDNLSSIANKKQEEIEKIIQETVDNIREPLLDEAEAFQFQNVDFSEGQENIQTAKELQICTEEIRDLILSKINCAVAGKLIGSVNCLREICIGTLCRCLESLELTGDSNYPSAANALKQIFNAAYQIHLNAATSSSVSHLLYERLRTFLQSLRWTPADRIDNSWKRLIADEMMTSLSAPKLAKNICSQFRDRLRHAHDVFLLSIRQLECKHADRLEKMEQKRLNVRRLHSPKISKLALESASMKDLIVHGNPRVGREIGRGQYGVVYSCDSWAGFSPCAVKSVVPPDDKHWNDLAMEFYFTRGVPKHPRIISLYGSIIDYTYGDGGATSGPAVLFIMERLPRDLHAALKTGVPWGSRLQIAIDVIEGVRFLHSQGLVHRDIKLKNVLLDKSYRAKLTDLGFCKPEAMLSGSIVGTPIHMAPEIFTGRHYDHSVDIYAFGILFWFLCTGTVKLPTVFEPSMSKDMLKCSVRKGIRPERMPYFDEQCWNLMNACWSSEPYLRPLPGYIEPKLREIHSNYKRGCQTNTVIRQKEVVVGSPSGSPYVEVDILSQ</sequence>
<evidence type="ECO:0000256" key="2">
    <source>
        <dbReference type="ARBA" id="ARBA00013203"/>
    </source>
</evidence>
<dbReference type="GO" id="GO:0005737">
    <property type="term" value="C:cytoplasm"/>
    <property type="evidence" value="ECO:0007669"/>
    <property type="project" value="UniProtKB-SubCell"/>
</dbReference>
<dbReference type="InterPro" id="IPR051302">
    <property type="entry name" value="Dual_SerThr-Tyr_Kinase"/>
</dbReference>
<comment type="subcellular location">
    <subcellularLocation>
        <location evidence="1">Cytoplasm</location>
    </subcellularLocation>
</comment>
<feature type="binding site" evidence="16">
    <location>
        <position position="650"/>
    </location>
    <ligand>
        <name>ATP</name>
        <dbReference type="ChEBI" id="CHEBI:30616"/>
    </ligand>
</feature>
<evidence type="ECO:0000256" key="8">
    <source>
        <dbReference type="ARBA" id="ARBA00022840"/>
    </source>
</evidence>
<dbReference type="PROSITE" id="PS50011">
    <property type="entry name" value="PROTEIN_KINASE_DOM"/>
    <property type="match status" value="1"/>
</dbReference>
<keyword evidence="4" id="KW-0723">Serine/threonine-protein kinase</keyword>
<evidence type="ECO:0000313" key="19">
    <source>
        <dbReference type="Proteomes" id="UP000192578"/>
    </source>
</evidence>
<name>A0A1W0X8Q2_HYPEX</name>
<proteinExistence type="predicted"/>
<dbReference type="InterPro" id="IPR017441">
    <property type="entry name" value="Protein_kinase_ATP_BS"/>
</dbReference>
<organism evidence="18 19">
    <name type="scientific">Hypsibius exemplaris</name>
    <name type="common">Freshwater tardigrade</name>
    <dbReference type="NCBI Taxonomy" id="2072580"/>
    <lineage>
        <taxon>Eukaryota</taxon>
        <taxon>Metazoa</taxon>
        <taxon>Ecdysozoa</taxon>
        <taxon>Tardigrada</taxon>
        <taxon>Eutardigrada</taxon>
        <taxon>Parachela</taxon>
        <taxon>Hypsibioidea</taxon>
        <taxon>Hypsibiidae</taxon>
        <taxon>Hypsibius</taxon>
    </lineage>
</organism>
<dbReference type="GO" id="GO:0070374">
    <property type="term" value="P:positive regulation of ERK1 and ERK2 cascade"/>
    <property type="evidence" value="ECO:0007669"/>
    <property type="project" value="TreeGrafter"/>
</dbReference>
<evidence type="ECO:0000256" key="16">
    <source>
        <dbReference type="PROSITE-ProRule" id="PRU10141"/>
    </source>
</evidence>
<dbReference type="EMBL" id="MTYJ01000009">
    <property type="protein sequence ID" value="OQV23926.1"/>
    <property type="molecule type" value="Genomic_DNA"/>
</dbReference>
<dbReference type="GO" id="GO:0043066">
    <property type="term" value="P:negative regulation of apoptotic process"/>
    <property type="evidence" value="ECO:0007669"/>
    <property type="project" value="TreeGrafter"/>
</dbReference>
<keyword evidence="7 18" id="KW-0418">Kinase</keyword>
<evidence type="ECO:0000256" key="5">
    <source>
        <dbReference type="ARBA" id="ARBA00022679"/>
    </source>
</evidence>
<evidence type="ECO:0000256" key="7">
    <source>
        <dbReference type="ARBA" id="ARBA00022777"/>
    </source>
</evidence>
<comment type="catalytic activity">
    <reaction evidence="14">
        <text>L-threonyl-[protein] + ATP = O-phospho-L-threonyl-[protein] + ADP + H(+)</text>
        <dbReference type="Rhea" id="RHEA:46608"/>
        <dbReference type="Rhea" id="RHEA-COMP:11060"/>
        <dbReference type="Rhea" id="RHEA-COMP:11605"/>
        <dbReference type="ChEBI" id="CHEBI:15378"/>
        <dbReference type="ChEBI" id="CHEBI:30013"/>
        <dbReference type="ChEBI" id="CHEBI:30616"/>
        <dbReference type="ChEBI" id="CHEBI:61977"/>
        <dbReference type="ChEBI" id="CHEBI:456216"/>
        <dbReference type="EC" id="2.7.12.1"/>
    </reaction>
</comment>
<comment type="catalytic activity">
    <reaction evidence="13">
        <text>L-seryl-[protein] + ATP = O-phospho-L-seryl-[protein] + ADP + H(+)</text>
        <dbReference type="Rhea" id="RHEA:17989"/>
        <dbReference type="Rhea" id="RHEA-COMP:9863"/>
        <dbReference type="Rhea" id="RHEA-COMP:11604"/>
        <dbReference type="ChEBI" id="CHEBI:15378"/>
        <dbReference type="ChEBI" id="CHEBI:29999"/>
        <dbReference type="ChEBI" id="CHEBI:30616"/>
        <dbReference type="ChEBI" id="CHEBI:83421"/>
        <dbReference type="ChEBI" id="CHEBI:456216"/>
        <dbReference type="EC" id="2.7.12.1"/>
    </reaction>
</comment>
<evidence type="ECO:0000256" key="4">
    <source>
        <dbReference type="ARBA" id="ARBA00022527"/>
    </source>
</evidence>
<keyword evidence="3" id="KW-0963">Cytoplasm</keyword>
<dbReference type="OrthoDB" id="122279at2759"/>
<dbReference type="InterPro" id="IPR000719">
    <property type="entry name" value="Prot_kinase_dom"/>
</dbReference>
<dbReference type="InterPro" id="IPR011009">
    <property type="entry name" value="Kinase-like_dom_sf"/>
</dbReference>
<dbReference type="PROSITE" id="PS00107">
    <property type="entry name" value="PROTEIN_KINASE_ATP"/>
    <property type="match status" value="1"/>
</dbReference>
<dbReference type="GO" id="GO:0004712">
    <property type="term" value="F:protein serine/threonine/tyrosine kinase activity"/>
    <property type="evidence" value="ECO:0007669"/>
    <property type="project" value="UniProtKB-EC"/>
</dbReference>
<dbReference type="PANTHER" id="PTHR46392:SF1">
    <property type="entry name" value="DUAL SERINE_THREONINE AND TYROSINE PROTEIN KINASE"/>
    <property type="match status" value="1"/>
</dbReference>
<evidence type="ECO:0000256" key="13">
    <source>
        <dbReference type="ARBA" id="ARBA00049003"/>
    </source>
</evidence>
<protein>
    <recommendedName>
        <fullName evidence="10">Dual serine/threonine and tyrosine protein kinase</fullName>
        <ecNumber evidence="2">2.7.12.1</ecNumber>
    </recommendedName>
    <alternativeName>
        <fullName evidence="12">Dusty protein kinase</fullName>
    </alternativeName>
    <alternativeName>
        <fullName evidence="11">Receptor-interacting serine/threonine-protein kinase 5</fullName>
    </alternativeName>
</protein>
<dbReference type="Gene3D" id="1.10.510.10">
    <property type="entry name" value="Transferase(Phosphotransferase) domain 1"/>
    <property type="match status" value="1"/>
</dbReference>
<dbReference type="SUPFAM" id="SSF56112">
    <property type="entry name" value="Protein kinase-like (PK-like)"/>
    <property type="match status" value="1"/>
</dbReference>
<dbReference type="SMART" id="SM00220">
    <property type="entry name" value="S_TKc"/>
    <property type="match status" value="1"/>
</dbReference>
<keyword evidence="6 16" id="KW-0547">Nucleotide-binding</keyword>
<dbReference type="Pfam" id="PF00069">
    <property type="entry name" value="Pkinase"/>
    <property type="match status" value="1"/>
</dbReference>
<keyword evidence="9" id="KW-0829">Tyrosine-protein kinase</keyword>
<evidence type="ECO:0000256" key="11">
    <source>
        <dbReference type="ARBA" id="ARBA00041268"/>
    </source>
</evidence>